<dbReference type="SUPFAM" id="SSF50630">
    <property type="entry name" value="Acid proteases"/>
    <property type="match status" value="1"/>
</dbReference>
<reference evidence="1" key="1">
    <citation type="journal article" date="2019" name="bioRxiv">
        <title>The Genome of the Zebra Mussel, Dreissena polymorpha: A Resource for Invasive Species Research.</title>
        <authorList>
            <person name="McCartney M.A."/>
            <person name="Auch B."/>
            <person name="Kono T."/>
            <person name="Mallez S."/>
            <person name="Zhang Y."/>
            <person name="Obille A."/>
            <person name="Becker A."/>
            <person name="Abrahante J.E."/>
            <person name="Garbe J."/>
            <person name="Badalamenti J.P."/>
            <person name="Herman A."/>
            <person name="Mangelson H."/>
            <person name="Liachko I."/>
            <person name="Sullivan S."/>
            <person name="Sone E.D."/>
            <person name="Koren S."/>
            <person name="Silverstein K.A.T."/>
            <person name="Beckman K.B."/>
            <person name="Gohl D.M."/>
        </authorList>
    </citation>
    <scope>NUCLEOTIDE SEQUENCE</scope>
    <source>
        <strain evidence="1">Duluth1</strain>
        <tissue evidence="1">Whole animal</tissue>
    </source>
</reference>
<dbReference type="Gene3D" id="2.40.70.10">
    <property type="entry name" value="Acid Proteases"/>
    <property type="match status" value="1"/>
</dbReference>
<keyword evidence="2" id="KW-1185">Reference proteome</keyword>
<organism evidence="1 2">
    <name type="scientific">Dreissena polymorpha</name>
    <name type="common">Zebra mussel</name>
    <name type="synonym">Mytilus polymorpha</name>
    <dbReference type="NCBI Taxonomy" id="45954"/>
    <lineage>
        <taxon>Eukaryota</taxon>
        <taxon>Metazoa</taxon>
        <taxon>Spiralia</taxon>
        <taxon>Lophotrochozoa</taxon>
        <taxon>Mollusca</taxon>
        <taxon>Bivalvia</taxon>
        <taxon>Autobranchia</taxon>
        <taxon>Heteroconchia</taxon>
        <taxon>Euheterodonta</taxon>
        <taxon>Imparidentia</taxon>
        <taxon>Neoheterodontei</taxon>
        <taxon>Myida</taxon>
        <taxon>Dreissenoidea</taxon>
        <taxon>Dreissenidae</taxon>
        <taxon>Dreissena</taxon>
    </lineage>
</organism>
<name>A0A9D4K518_DREPO</name>
<accession>A0A9D4K518</accession>
<evidence type="ECO:0000313" key="1">
    <source>
        <dbReference type="EMBL" id="KAH3833140.1"/>
    </source>
</evidence>
<gene>
    <name evidence="1" type="ORF">DPMN_106441</name>
</gene>
<comment type="caution">
    <text evidence="1">The sequence shown here is derived from an EMBL/GenBank/DDBJ whole genome shotgun (WGS) entry which is preliminary data.</text>
</comment>
<proteinExistence type="predicted"/>
<evidence type="ECO:0000313" key="2">
    <source>
        <dbReference type="Proteomes" id="UP000828390"/>
    </source>
</evidence>
<sequence>MEEDVSVINTVNKGDNGKFIVKPKINDVEVPMELDTGSAVTLISNKDFRK</sequence>
<reference evidence="1" key="2">
    <citation type="submission" date="2020-11" db="EMBL/GenBank/DDBJ databases">
        <authorList>
            <person name="McCartney M.A."/>
            <person name="Auch B."/>
            <person name="Kono T."/>
            <person name="Mallez S."/>
            <person name="Becker A."/>
            <person name="Gohl D.M."/>
            <person name="Silverstein K.A.T."/>
            <person name="Koren S."/>
            <person name="Bechman K.B."/>
            <person name="Herman A."/>
            <person name="Abrahante J.E."/>
            <person name="Garbe J."/>
        </authorList>
    </citation>
    <scope>NUCLEOTIDE SEQUENCE</scope>
    <source>
        <strain evidence="1">Duluth1</strain>
        <tissue evidence="1">Whole animal</tissue>
    </source>
</reference>
<dbReference type="InterPro" id="IPR021109">
    <property type="entry name" value="Peptidase_aspartic_dom_sf"/>
</dbReference>
<protein>
    <submittedName>
        <fullName evidence="1">Uncharacterized protein</fullName>
    </submittedName>
</protein>
<dbReference type="AlphaFoldDB" id="A0A9D4K518"/>
<dbReference type="Proteomes" id="UP000828390">
    <property type="component" value="Unassembled WGS sequence"/>
</dbReference>
<dbReference type="EMBL" id="JAIWYP010000004">
    <property type="protein sequence ID" value="KAH3833140.1"/>
    <property type="molecule type" value="Genomic_DNA"/>
</dbReference>